<dbReference type="Proteomes" id="UP001529510">
    <property type="component" value="Unassembled WGS sequence"/>
</dbReference>
<feature type="non-terminal residue" evidence="4">
    <location>
        <position position="96"/>
    </location>
</feature>
<dbReference type="Pfam" id="PF23283">
    <property type="entry name" value="D8C_UMOD"/>
    <property type="match status" value="1"/>
</dbReference>
<name>A0ABD0PY26_CIRMR</name>
<dbReference type="EMBL" id="JAMKFB020000012">
    <property type="protein sequence ID" value="KAL0178943.1"/>
    <property type="molecule type" value="Genomic_DNA"/>
</dbReference>
<evidence type="ECO:0000256" key="1">
    <source>
        <dbReference type="ARBA" id="ARBA00022729"/>
    </source>
</evidence>
<dbReference type="InterPro" id="IPR057774">
    <property type="entry name" value="D8C_UMOD/GP2/OIT3-like"/>
</dbReference>
<feature type="non-terminal residue" evidence="4">
    <location>
        <position position="1"/>
    </location>
</feature>
<evidence type="ECO:0000259" key="3">
    <source>
        <dbReference type="Pfam" id="PF23283"/>
    </source>
</evidence>
<evidence type="ECO:0000313" key="5">
    <source>
        <dbReference type="Proteomes" id="UP001529510"/>
    </source>
</evidence>
<feature type="domain" description="UMOD/GP2/OIT3-like D8C" evidence="3">
    <location>
        <begin position="25"/>
        <end position="68"/>
    </location>
</feature>
<keyword evidence="2" id="KW-1015">Disulfide bond</keyword>
<protein>
    <recommendedName>
        <fullName evidence="3">UMOD/GP2/OIT3-like D8C domain-containing protein</fullName>
    </recommendedName>
</protein>
<evidence type="ECO:0000256" key="2">
    <source>
        <dbReference type="ARBA" id="ARBA00023157"/>
    </source>
</evidence>
<gene>
    <name evidence="4" type="ORF">M9458_024385</name>
</gene>
<sequence>TFNYWSMYGYISDHDDTLVEWDGWYRLFIDGSSAQMPEWCFYYMSCGGFSSLWLGGSHPQLEDGVVTHLNQSKSKLVLETTMSTNLPDRQFQSQLL</sequence>
<accession>A0ABD0PY26</accession>
<proteinExistence type="predicted"/>
<keyword evidence="1" id="KW-0732">Signal</keyword>
<comment type="caution">
    <text evidence="4">The sequence shown here is derived from an EMBL/GenBank/DDBJ whole genome shotgun (WGS) entry which is preliminary data.</text>
</comment>
<evidence type="ECO:0000313" key="4">
    <source>
        <dbReference type="EMBL" id="KAL0178943.1"/>
    </source>
</evidence>
<organism evidence="4 5">
    <name type="scientific">Cirrhinus mrigala</name>
    <name type="common">Mrigala</name>
    <dbReference type="NCBI Taxonomy" id="683832"/>
    <lineage>
        <taxon>Eukaryota</taxon>
        <taxon>Metazoa</taxon>
        <taxon>Chordata</taxon>
        <taxon>Craniata</taxon>
        <taxon>Vertebrata</taxon>
        <taxon>Euteleostomi</taxon>
        <taxon>Actinopterygii</taxon>
        <taxon>Neopterygii</taxon>
        <taxon>Teleostei</taxon>
        <taxon>Ostariophysi</taxon>
        <taxon>Cypriniformes</taxon>
        <taxon>Cyprinidae</taxon>
        <taxon>Labeoninae</taxon>
        <taxon>Labeonini</taxon>
        <taxon>Cirrhinus</taxon>
    </lineage>
</organism>
<keyword evidence="5" id="KW-1185">Reference proteome</keyword>
<reference evidence="4 5" key="1">
    <citation type="submission" date="2024-05" db="EMBL/GenBank/DDBJ databases">
        <title>Genome sequencing and assembly of Indian major carp, Cirrhinus mrigala (Hamilton, 1822).</title>
        <authorList>
            <person name="Mohindra V."/>
            <person name="Chowdhury L.M."/>
            <person name="Lal K."/>
            <person name="Jena J.K."/>
        </authorList>
    </citation>
    <scope>NUCLEOTIDE SEQUENCE [LARGE SCALE GENOMIC DNA]</scope>
    <source>
        <strain evidence="4">CM1030</strain>
        <tissue evidence="4">Blood</tissue>
    </source>
</reference>
<dbReference type="AlphaFoldDB" id="A0ABD0PY26"/>